<dbReference type="Proteomes" id="UP000276888">
    <property type="component" value="Chromosome"/>
</dbReference>
<dbReference type="EMBL" id="CP031423">
    <property type="protein sequence ID" value="AZS37726.1"/>
    <property type="molecule type" value="Genomic_DNA"/>
</dbReference>
<dbReference type="InterPro" id="IPR008928">
    <property type="entry name" value="6-hairpin_glycosidase_sf"/>
</dbReference>
<dbReference type="Pfam" id="PF00723">
    <property type="entry name" value="Glyco_hydro_15"/>
    <property type="match status" value="1"/>
</dbReference>
<dbReference type="AlphaFoldDB" id="A0A3Q9J287"/>
<keyword evidence="4" id="KW-0378">Hydrolase</keyword>
<dbReference type="InterPro" id="IPR011613">
    <property type="entry name" value="GH15-like"/>
</dbReference>
<evidence type="ECO:0000259" key="2">
    <source>
        <dbReference type="Pfam" id="PF00723"/>
    </source>
</evidence>
<feature type="domain" description="Trehalase-like N-terminal" evidence="3">
    <location>
        <begin position="44"/>
        <end position="190"/>
    </location>
</feature>
<evidence type="ECO:0000313" key="4">
    <source>
        <dbReference type="EMBL" id="AZS37726.1"/>
    </source>
</evidence>
<evidence type="ECO:0000313" key="5">
    <source>
        <dbReference type="Proteomes" id="UP000276888"/>
    </source>
</evidence>
<dbReference type="GO" id="GO:0005975">
    <property type="term" value="P:carbohydrate metabolic process"/>
    <property type="evidence" value="ECO:0007669"/>
    <property type="project" value="InterPro"/>
</dbReference>
<dbReference type="InterPro" id="IPR012341">
    <property type="entry name" value="6hp_glycosidase-like_sf"/>
</dbReference>
<keyword evidence="4" id="KW-0326">Glycosidase</keyword>
<accession>A0A3Q9J287</accession>
<feature type="region of interest" description="Disordered" evidence="1">
    <location>
        <begin position="1"/>
        <end position="42"/>
    </location>
</feature>
<keyword evidence="5" id="KW-1185">Reference proteome</keyword>
<dbReference type="PANTHER" id="PTHR31616:SF0">
    <property type="entry name" value="GLUCAN 1,4-ALPHA-GLUCOSIDASE"/>
    <property type="match status" value="1"/>
</dbReference>
<dbReference type="EC" id="3.2.1.28" evidence="4"/>
<sequence length="622" mass="67333">MPHAASARKAPTMSRGAPSVTSVSRSSTPSSSRQPAGEDLSSYAAIGDGRTVALIGLRGQVDWMPVPNLGSLPVFARLLDDDTGGCIELEPVGEYTVTRAYVADTNVLTTTFTTEDGVATVTDALVTGIAGRLPWAELARRIDGVSGAVRFRWHVRPGTALGTASPWIDQTPQGPMIRTGKTAIAVVGEGHGRPKAITDGVAEIAGAFATEKGSRSLLIIVATHDEPLHVPVPANVDIGIDRTIANWEHWSSEFSYDGPWRAAVQRSALALKLLIYSPTGAIAAAATTSLPENPRGDKNWDYRFAWVRDLAYTVHALVRFGLREETHAALSWMLQTIRENGPELHIFYGLDGTVPDGTREYDVDGWRGIGPVVTGNPAQGQLQLGVYGDLIAICRTYVDAGNVLDIGTSRLLAEIADRTCDVWRNEDAGMWELPEHHHYTSSKMGCWQALRDAVHLAEVGQIPGSAERWRVERDRIEAWVAEHCWSEAAGAYVMHPDTTELDASVLLHAPSGFDRGERMSATIDRLTEELGAGHHLYRYSGMQKEEYAFVACGFWRAAALACVGRHEEAVEAMDALVDDANDVGLYAEMIDPADGSFWGNLPQGLSHLALITAALTIDELTP</sequence>
<feature type="compositionally biased region" description="Low complexity" evidence="1">
    <location>
        <begin position="18"/>
        <end position="33"/>
    </location>
</feature>
<dbReference type="SUPFAM" id="SSF48208">
    <property type="entry name" value="Six-hairpin glycosidases"/>
    <property type="match status" value="1"/>
</dbReference>
<evidence type="ECO:0000256" key="1">
    <source>
        <dbReference type="SAM" id="MobiDB-lite"/>
    </source>
</evidence>
<dbReference type="Pfam" id="PF19291">
    <property type="entry name" value="TREH_N"/>
    <property type="match status" value="1"/>
</dbReference>
<proteinExistence type="predicted"/>
<dbReference type="InterPro" id="IPR045582">
    <property type="entry name" value="Trehalase-like_N"/>
</dbReference>
<organism evidence="4 5">
    <name type="scientific">Microbacterium lemovicicum</name>
    <dbReference type="NCBI Taxonomy" id="1072463"/>
    <lineage>
        <taxon>Bacteria</taxon>
        <taxon>Bacillati</taxon>
        <taxon>Actinomycetota</taxon>
        <taxon>Actinomycetes</taxon>
        <taxon>Micrococcales</taxon>
        <taxon>Microbacteriaceae</taxon>
        <taxon>Microbacterium</taxon>
    </lineage>
</organism>
<gene>
    <name evidence="4" type="ORF">CVS47_02372</name>
</gene>
<name>A0A3Q9J287_9MICO</name>
<dbReference type="Gene3D" id="1.50.10.10">
    <property type="match status" value="1"/>
</dbReference>
<dbReference type="KEGG" id="mlv:CVS47_02372"/>
<dbReference type="GO" id="GO:0004555">
    <property type="term" value="F:alpha,alpha-trehalase activity"/>
    <property type="evidence" value="ECO:0007669"/>
    <property type="project" value="UniProtKB-EC"/>
</dbReference>
<reference evidence="4 5" key="1">
    <citation type="submission" date="2018-08" db="EMBL/GenBank/DDBJ databases">
        <title>Microbacterium lemovicicum sp. nov., a bacterium isolated from a natural uranium-rich soil.</title>
        <authorList>
            <person name="ORTET P."/>
        </authorList>
    </citation>
    <scope>NUCLEOTIDE SEQUENCE [LARGE SCALE GENOMIC DNA]</scope>
    <source>
        <strain evidence="4 5">Viu22</strain>
    </source>
</reference>
<dbReference type="PANTHER" id="PTHR31616">
    <property type="entry name" value="TREHALASE"/>
    <property type="match status" value="1"/>
</dbReference>
<protein>
    <submittedName>
        <fullName evidence="4">Trehalase</fullName>
        <ecNumber evidence="4">3.2.1.28</ecNumber>
    </submittedName>
</protein>
<feature type="domain" description="GH15-like" evidence="2">
    <location>
        <begin position="261"/>
        <end position="614"/>
    </location>
</feature>
<evidence type="ECO:0000259" key="3">
    <source>
        <dbReference type="Pfam" id="PF19291"/>
    </source>
</evidence>